<keyword evidence="4" id="KW-1185">Reference proteome</keyword>
<dbReference type="EMBL" id="JBHSRJ010000008">
    <property type="protein sequence ID" value="MFC6045246.1"/>
    <property type="molecule type" value="Genomic_DNA"/>
</dbReference>
<feature type="region of interest" description="Disordered" evidence="1">
    <location>
        <begin position="30"/>
        <end position="135"/>
    </location>
</feature>
<feature type="compositionally biased region" description="Basic residues" evidence="1">
    <location>
        <begin position="77"/>
        <end position="93"/>
    </location>
</feature>
<feature type="signal peptide" evidence="2">
    <location>
        <begin position="1"/>
        <end position="18"/>
    </location>
</feature>
<organism evidence="3 4">
    <name type="scientific">Nocardioides hankookensis</name>
    <dbReference type="NCBI Taxonomy" id="443157"/>
    <lineage>
        <taxon>Bacteria</taxon>
        <taxon>Bacillati</taxon>
        <taxon>Actinomycetota</taxon>
        <taxon>Actinomycetes</taxon>
        <taxon>Propionibacteriales</taxon>
        <taxon>Nocardioidaceae</taxon>
        <taxon>Nocardioides</taxon>
    </lineage>
</organism>
<feature type="compositionally biased region" description="Basic and acidic residues" evidence="1">
    <location>
        <begin position="111"/>
        <end position="127"/>
    </location>
</feature>
<evidence type="ECO:0000256" key="2">
    <source>
        <dbReference type="SAM" id="SignalP"/>
    </source>
</evidence>
<feature type="chain" id="PRO_5045771472" evidence="2">
    <location>
        <begin position="19"/>
        <end position="135"/>
    </location>
</feature>
<protein>
    <submittedName>
        <fullName evidence="3">Uncharacterized protein</fullName>
    </submittedName>
</protein>
<feature type="compositionally biased region" description="Basic and acidic residues" evidence="1">
    <location>
        <begin position="94"/>
        <end position="104"/>
    </location>
</feature>
<name>A0ABW1LP75_9ACTN</name>
<keyword evidence="2" id="KW-0732">Signal</keyword>
<sequence length="135" mass="14126">MNKLTRTPLLAGAGLATAALVTWQGSAALADHGADDPVTPSSSASASAAPTPTTTPSAEVPDDDGTEHDAVDDHPGVRHHRHHGRHHDARHHHEAGDDHGERRGDHRGHGRGGDDGDHRGHHHGGDDDHGDDSDD</sequence>
<reference evidence="4" key="1">
    <citation type="journal article" date="2019" name="Int. J. Syst. Evol. Microbiol.">
        <title>The Global Catalogue of Microorganisms (GCM) 10K type strain sequencing project: providing services to taxonomists for standard genome sequencing and annotation.</title>
        <authorList>
            <consortium name="The Broad Institute Genomics Platform"/>
            <consortium name="The Broad Institute Genome Sequencing Center for Infectious Disease"/>
            <person name="Wu L."/>
            <person name="Ma J."/>
        </authorList>
    </citation>
    <scope>NUCLEOTIDE SEQUENCE [LARGE SCALE GENOMIC DNA]</scope>
    <source>
        <strain evidence="4">CCUG 54522</strain>
    </source>
</reference>
<dbReference type="RefSeq" id="WP_379158072.1">
    <property type="nucleotide sequence ID" value="NZ_JBHSRJ010000008.1"/>
</dbReference>
<evidence type="ECO:0000256" key="1">
    <source>
        <dbReference type="SAM" id="MobiDB-lite"/>
    </source>
</evidence>
<gene>
    <name evidence="3" type="ORF">ACFPYL_19310</name>
</gene>
<evidence type="ECO:0000313" key="3">
    <source>
        <dbReference type="EMBL" id="MFC6045246.1"/>
    </source>
</evidence>
<proteinExistence type="predicted"/>
<accession>A0ABW1LP75</accession>
<evidence type="ECO:0000313" key="4">
    <source>
        <dbReference type="Proteomes" id="UP001596135"/>
    </source>
</evidence>
<comment type="caution">
    <text evidence="3">The sequence shown here is derived from an EMBL/GenBank/DDBJ whole genome shotgun (WGS) entry which is preliminary data.</text>
</comment>
<feature type="compositionally biased region" description="Basic and acidic residues" evidence="1">
    <location>
        <begin position="67"/>
        <end position="76"/>
    </location>
</feature>
<feature type="compositionally biased region" description="Low complexity" evidence="1">
    <location>
        <begin position="39"/>
        <end position="58"/>
    </location>
</feature>
<dbReference type="Proteomes" id="UP001596135">
    <property type="component" value="Unassembled WGS sequence"/>
</dbReference>